<organism evidence="1 2">
    <name type="scientific">Acorus gramineus</name>
    <name type="common">Dwarf sweet flag</name>
    <dbReference type="NCBI Taxonomy" id="55184"/>
    <lineage>
        <taxon>Eukaryota</taxon>
        <taxon>Viridiplantae</taxon>
        <taxon>Streptophyta</taxon>
        <taxon>Embryophyta</taxon>
        <taxon>Tracheophyta</taxon>
        <taxon>Spermatophyta</taxon>
        <taxon>Magnoliopsida</taxon>
        <taxon>Liliopsida</taxon>
        <taxon>Acoraceae</taxon>
        <taxon>Acorus</taxon>
    </lineage>
</organism>
<dbReference type="Gene3D" id="3.10.280.10">
    <property type="entry name" value="Mitochondrial glycoprotein"/>
    <property type="match status" value="1"/>
</dbReference>
<dbReference type="Proteomes" id="UP001179952">
    <property type="component" value="Unassembled WGS sequence"/>
</dbReference>
<dbReference type="PANTHER" id="PTHR10826:SF36">
    <property type="entry name" value="OS08G0439900 PROTEIN"/>
    <property type="match status" value="1"/>
</dbReference>
<reference evidence="1" key="2">
    <citation type="submission" date="2023-06" db="EMBL/GenBank/DDBJ databases">
        <authorList>
            <person name="Ma L."/>
            <person name="Liu K.-W."/>
            <person name="Li Z."/>
            <person name="Hsiao Y.-Y."/>
            <person name="Qi Y."/>
            <person name="Fu T."/>
            <person name="Tang G."/>
            <person name="Zhang D."/>
            <person name="Sun W.-H."/>
            <person name="Liu D.-K."/>
            <person name="Li Y."/>
            <person name="Chen G.-Z."/>
            <person name="Liu X.-D."/>
            <person name="Liao X.-Y."/>
            <person name="Jiang Y.-T."/>
            <person name="Yu X."/>
            <person name="Hao Y."/>
            <person name="Huang J."/>
            <person name="Zhao X.-W."/>
            <person name="Ke S."/>
            <person name="Chen Y.-Y."/>
            <person name="Wu W.-L."/>
            <person name="Hsu J.-L."/>
            <person name="Lin Y.-F."/>
            <person name="Huang M.-D."/>
            <person name="Li C.-Y."/>
            <person name="Huang L."/>
            <person name="Wang Z.-W."/>
            <person name="Zhao X."/>
            <person name="Zhong W.-Y."/>
            <person name="Peng D.-H."/>
            <person name="Ahmad S."/>
            <person name="Lan S."/>
            <person name="Zhang J.-S."/>
            <person name="Tsai W.-C."/>
            <person name="Van De Peer Y."/>
            <person name="Liu Z.-J."/>
        </authorList>
    </citation>
    <scope>NUCLEOTIDE SEQUENCE</scope>
    <source>
        <strain evidence="1">SCP</strain>
        <tissue evidence="1">Leaves</tissue>
    </source>
</reference>
<dbReference type="PANTHER" id="PTHR10826">
    <property type="entry name" value="COMPLEMENT COMPONENT 1"/>
    <property type="match status" value="1"/>
</dbReference>
<name>A0AAV9BF98_ACOGR</name>
<protein>
    <recommendedName>
        <fullName evidence="3">Mitochondrial glycoprotein</fullName>
    </recommendedName>
</protein>
<sequence>MDSGKREHFNVKPSQKPLSLLELPSMARLIQPLRRALKTLTPLPPSLRNPRNLTLSRTIKGGGGSATTAAEMRRSAFQENLLRILRTEIEYEKDRSPLLPPEEEFDSFAVEDRTGEQWIRLRGRHRNAEDIRVEATMFNVVETSAPRLADDEPRRNISLIVEVSKGKDCPDVLQFICSAWPDSLQVRKVFLRPRDSSLVPINPHMGPNFEDMSDELQDALLDYLESRGVSDELAEFLHEYMEGKVKTELIGWMEKVKSFIEK</sequence>
<evidence type="ECO:0000313" key="1">
    <source>
        <dbReference type="EMBL" id="KAK1274789.1"/>
    </source>
</evidence>
<dbReference type="InterPro" id="IPR036561">
    <property type="entry name" value="MAM33_sf"/>
</dbReference>
<reference evidence="1" key="1">
    <citation type="journal article" date="2023" name="Nat. Commun.">
        <title>Diploid and tetraploid genomes of Acorus and the evolution of monocots.</title>
        <authorList>
            <person name="Ma L."/>
            <person name="Liu K.W."/>
            <person name="Li Z."/>
            <person name="Hsiao Y.Y."/>
            <person name="Qi Y."/>
            <person name="Fu T."/>
            <person name="Tang G.D."/>
            <person name="Zhang D."/>
            <person name="Sun W.H."/>
            <person name="Liu D.K."/>
            <person name="Li Y."/>
            <person name="Chen G.Z."/>
            <person name="Liu X.D."/>
            <person name="Liao X.Y."/>
            <person name="Jiang Y.T."/>
            <person name="Yu X."/>
            <person name="Hao Y."/>
            <person name="Huang J."/>
            <person name="Zhao X.W."/>
            <person name="Ke S."/>
            <person name="Chen Y.Y."/>
            <person name="Wu W.L."/>
            <person name="Hsu J.L."/>
            <person name="Lin Y.F."/>
            <person name="Huang M.D."/>
            <person name="Li C.Y."/>
            <person name="Huang L."/>
            <person name="Wang Z.W."/>
            <person name="Zhao X."/>
            <person name="Zhong W.Y."/>
            <person name="Peng D.H."/>
            <person name="Ahmad S."/>
            <person name="Lan S."/>
            <person name="Zhang J.S."/>
            <person name="Tsai W.C."/>
            <person name="Van de Peer Y."/>
            <person name="Liu Z.J."/>
        </authorList>
    </citation>
    <scope>NUCLEOTIDE SEQUENCE</scope>
    <source>
        <strain evidence="1">SCP</strain>
    </source>
</reference>
<dbReference type="SUPFAM" id="SSF54529">
    <property type="entry name" value="Mitochondrial glycoprotein MAM33-like"/>
    <property type="match status" value="1"/>
</dbReference>
<gene>
    <name evidence="1" type="ORF">QJS04_geneDACA003798</name>
</gene>
<proteinExistence type="predicted"/>
<comment type="caution">
    <text evidence="1">The sequence shown here is derived from an EMBL/GenBank/DDBJ whole genome shotgun (WGS) entry which is preliminary data.</text>
</comment>
<accession>A0AAV9BF98</accession>
<dbReference type="Pfam" id="PF02330">
    <property type="entry name" value="MAM33"/>
    <property type="match status" value="1"/>
</dbReference>
<keyword evidence="2" id="KW-1185">Reference proteome</keyword>
<dbReference type="InterPro" id="IPR003428">
    <property type="entry name" value="MAM33"/>
</dbReference>
<evidence type="ECO:0008006" key="3">
    <source>
        <dbReference type="Google" id="ProtNLM"/>
    </source>
</evidence>
<dbReference type="AlphaFoldDB" id="A0AAV9BF98"/>
<dbReference type="EMBL" id="JAUJYN010000003">
    <property type="protein sequence ID" value="KAK1274789.1"/>
    <property type="molecule type" value="Genomic_DNA"/>
</dbReference>
<evidence type="ECO:0000313" key="2">
    <source>
        <dbReference type="Proteomes" id="UP001179952"/>
    </source>
</evidence>
<dbReference type="GO" id="GO:0005759">
    <property type="term" value="C:mitochondrial matrix"/>
    <property type="evidence" value="ECO:0007669"/>
    <property type="project" value="InterPro"/>
</dbReference>